<feature type="region of interest" description="Disordered" evidence="8">
    <location>
        <begin position="269"/>
        <end position="311"/>
    </location>
</feature>
<evidence type="ECO:0000313" key="9">
    <source>
        <dbReference type="EMBL" id="KAF3536620.1"/>
    </source>
</evidence>
<evidence type="ECO:0000256" key="3">
    <source>
        <dbReference type="ARBA" id="ARBA00006752"/>
    </source>
</evidence>
<comment type="subunit">
    <text evidence="4">Polymerization of globular actin (G-actin) leads to a structural filament (F-actin) in the form of a two-stranded helix. The binding of profilin to monomeric G-actin cause the sequestration of actin into profilactin complexes, and prevents the polymerization.</text>
</comment>
<comment type="caution">
    <text evidence="9">The sequence shown here is derived from an EMBL/GenBank/DDBJ whole genome shotgun (WGS) entry which is preliminary data.</text>
</comment>
<dbReference type="GO" id="GO:0005856">
    <property type="term" value="C:cytoskeleton"/>
    <property type="evidence" value="ECO:0007669"/>
    <property type="project" value="UniProtKB-SubCell"/>
</dbReference>
<dbReference type="PROSITE" id="PS00432">
    <property type="entry name" value="ACTINS_2"/>
    <property type="match status" value="2"/>
</dbReference>
<dbReference type="PANTHER" id="PTHR46153">
    <property type="entry name" value="ACYL CARRIER PROTEIN"/>
    <property type="match status" value="1"/>
</dbReference>
<dbReference type="EMBL" id="QGKX02001290">
    <property type="protein sequence ID" value="KAF3536620.1"/>
    <property type="molecule type" value="Genomic_DNA"/>
</dbReference>
<sequence length="361" mass="40160">MIQYSRKYSVWIGGSILASLSTFQQMWIAKAEYDESGPSIAKPETVEKVSKIVKKQLSLEDNQRVVGETKFTDIGADSIDTIVMGLEEEFHIEMAEEKSQKIQWRKLLSSLMTSKDLYGNIVLSGGTTMFGGIGDRMSKEITALAPSSMKIKVVAPPERKYSVWIGGSILASLSTFQQMWIAKAEYDESGPSIVKPETVEKVSKIVKKQLSLEDDQRVVGETKFTDIGADSIDTIVMGLEEEFHIEMAEEKSQKIQTEVLYYLEHGTTPKKGSKKAKNTGSSSDHLEGKGRNKSSRKAKETPALSPLNFDFENPPEEVSWCMGNAGEEAWTPFVGEGKVQDSVRRDWCTAFTVITTKNPSR</sequence>
<dbReference type="SMART" id="SM00268">
    <property type="entry name" value="ACTIN"/>
    <property type="match status" value="1"/>
</dbReference>
<dbReference type="GO" id="GO:0000036">
    <property type="term" value="F:acyl carrier activity"/>
    <property type="evidence" value="ECO:0007669"/>
    <property type="project" value="InterPro"/>
</dbReference>
<evidence type="ECO:0000256" key="2">
    <source>
        <dbReference type="ARBA" id="ARBA00004245"/>
    </source>
</evidence>
<keyword evidence="6" id="KW-0067">ATP-binding</keyword>
<dbReference type="SUPFAM" id="SSF47336">
    <property type="entry name" value="ACP-like"/>
    <property type="match status" value="2"/>
</dbReference>
<keyword evidence="5" id="KW-0547">Nucleotide-binding</keyword>
<evidence type="ECO:0000256" key="4">
    <source>
        <dbReference type="ARBA" id="ARBA00011501"/>
    </source>
</evidence>
<evidence type="ECO:0000256" key="1">
    <source>
        <dbReference type="ARBA" id="ARBA00003180"/>
    </source>
</evidence>
<name>A0A8S9Q5P3_BRACR</name>
<dbReference type="InterPro" id="IPR036736">
    <property type="entry name" value="ACP-like_sf"/>
</dbReference>
<comment type="subcellular location">
    <subcellularLocation>
        <location evidence="2">Cytoplasm</location>
        <location evidence="2">Cytoskeleton</location>
    </subcellularLocation>
</comment>
<dbReference type="Pfam" id="PF00022">
    <property type="entry name" value="Actin"/>
    <property type="match status" value="2"/>
</dbReference>
<dbReference type="AlphaFoldDB" id="A0A8S9Q5P3"/>
<dbReference type="Gene3D" id="3.30.420.40">
    <property type="match status" value="3"/>
</dbReference>
<evidence type="ECO:0000256" key="5">
    <source>
        <dbReference type="ARBA" id="ARBA00022741"/>
    </source>
</evidence>
<accession>A0A8S9Q5P3</accession>
<evidence type="ECO:0008006" key="11">
    <source>
        <dbReference type="Google" id="ProtNLM"/>
    </source>
</evidence>
<evidence type="ECO:0000256" key="7">
    <source>
        <dbReference type="RuleBase" id="RU000487"/>
    </source>
</evidence>
<dbReference type="InterPro" id="IPR044813">
    <property type="entry name" value="ACP_chloroplastic"/>
</dbReference>
<dbReference type="FunFam" id="3.30.420.40:FF:000058">
    <property type="entry name" value="Putative actin-related protein 5"/>
    <property type="match status" value="2"/>
</dbReference>
<dbReference type="SUPFAM" id="SSF53067">
    <property type="entry name" value="Actin-like ATPase domain"/>
    <property type="match status" value="2"/>
</dbReference>
<dbReference type="InterPro" id="IPR004000">
    <property type="entry name" value="Actin"/>
</dbReference>
<proteinExistence type="inferred from homology"/>
<dbReference type="GO" id="GO:0005524">
    <property type="term" value="F:ATP binding"/>
    <property type="evidence" value="ECO:0007669"/>
    <property type="project" value="UniProtKB-KW"/>
</dbReference>
<gene>
    <name evidence="9" type="ORF">F2Q69_00019303</name>
</gene>
<comment type="function">
    <text evidence="1">Carrier of the growing fatty acid chain in fatty acid biosynthesis.</text>
</comment>
<reference evidence="9" key="1">
    <citation type="submission" date="2019-12" db="EMBL/GenBank/DDBJ databases">
        <title>Genome sequencing and annotation of Brassica cretica.</title>
        <authorList>
            <person name="Studholme D.J."/>
            <person name="Sarris P."/>
        </authorList>
    </citation>
    <scope>NUCLEOTIDE SEQUENCE</scope>
    <source>
        <strain evidence="9">PFS-109/04</strain>
        <tissue evidence="9">Leaf</tissue>
    </source>
</reference>
<dbReference type="Gene3D" id="1.10.1200.10">
    <property type="entry name" value="ACP-like"/>
    <property type="match status" value="2"/>
</dbReference>
<evidence type="ECO:0000256" key="6">
    <source>
        <dbReference type="ARBA" id="ARBA00022840"/>
    </source>
</evidence>
<organism evidence="9 10">
    <name type="scientific">Brassica cretica</name>
    <name type="common">Mustard</name>
    <dbReference type="NCBI Taxonomy" id="69181"/>
    <lineage>
        <taxon>Eukaryota</taxon>
        <taxon>Viridiplantae</taxon>
        <taxon>Streptophyta</taxon>
        <taxon>Embryophyta</taxon>
        <taxon>Tracheophyta</taxon>
        <taxon>Spermatophyta</taxon>
        <taxon>Magnoliopsida</taxon>
        <taxon>eudicotyledons</taxon>
        <taxon>Gunneridae</taxon>
        <taxon>Pentapetalae</taxon>
        <taxon>rosids</taxon>
        <taxon>malvids</taxon>
        <taxon>Brassicales</taxon>
        <taxon>Brassicaceae</taxon>
        <taxon>Brassiceae</taxon>
        <taxon>Brassica</taxon>
    </lineage>
</organism>
<dbReference type="PANTHER" id="PTHR46153:SF9">
    <property type="entry name" value="ACYL CARRIER PROTEIN 1, CHLOROPLASTIC"/>
    <property type="match status" value="1"/>
</dbReference>
<dbReference type="InterPro" id="IPR004001">
    <property type="entry name" value="Actin_CS"/>
</dbReference>
<comment type="similarity">
    <text evidence="3 7">Belongs to the actin family.</text>
</comment>
<evidence type="ECO:0000256" key="8">
    <source>
        <dbReference type="SAM" id="MobiDB-lite"/>
    </source>
</evidence>
<protein>
    <recommendedName>
        <fullName evidence="11">Acyl carrier protein</fullName>
    </recommendedName>
</protein>
<dbReference type="Proteomes" id="UP000712600">
    <property type="component" value="Unassembled WGS sequence"/>
</dbReference>
<dbReference type="InterPro" id="IPR043129">
    <property type="entry name" value="ATPase_NBD"/>
</dbReference>
<evidence type="ECO:0000313" key="10">
    <source>
        <dbReference type="Proteomes" id="UP000712600"/>
    </source>
</evidence>